<evidence type="ECO:0000256" key="9">
    <source>
        <dbReference type="ARBA" id="ARBA00031935"/>
    </source>
</evidence>
<feature type="domain" description="1,3-beta-glucan synthase component FKS1-like" evidence="13">
    <location>
        <begin position="364"/>
        <end position="476"/>
    </location>
</feature>
<dbReference type="Gene3D" id="3.40.640.10">
    <property type="entry name" value="Type I PLP-dependent aspartate aminotransferase-like (Major domain)"/>
    <property type="match status" value="1"/>
</dbReference>
<feature type="transmembrane region" description="Helical" evidence="12">
    <location>
        <begin position="1415"/>
        <end position="1436"/>
    </location>
</feature>
<feature type="transmembrane region" description="Helical" evidence="12">
    <location>
        <begin position="625"/>
        <end position="647"/>
    </location>
</feature>
<dbReference type="InterPro" id="IPR056261">
    <property type="entry name" value="FKS1-like_dom2"/>
</dbReference>
<keyword evidence="5" id="KW-0808">Transferase</keyword>
<name>A0A9N9PH21_9HELO</name>
<dbReference type="InterPro" id="IPR015421">
    <property type="entry name" value="PyrdxlP-dep_Trfase_major"/>
</dbReference>
<feature type="transmembrane region" description="Helical" evidence="12">
    <location>
        <begin position="686"/>
        <end position="708"/>
    </location>
</feature>
<comment type="similarity">
    <text evidence="2">Belongs to the glycosyltransferase 48 family.</text>
</comment>
<dbReference type="GO" id="GO:0030170">
    <property type="term" value="F:pyridoxal phosphate binding"/>
    <property type="evidence" value="ECO:0007669"/>
    <property type="project" value="InterPro"/>
</dbReference>
<comment type="subcellular location">
    <subcellularLocation>
        <location evidence="1">Membrane</location>
        <topology evidence="1">Multi-pass membrane protein</topology>
    </subcellularLocation>
</comment>
<dbReference type="Proteomes" id="UP000696280">
    <property type="component" value="Unassembled WGS sequence"/>
</dbReference>
<dbReference type="FunFam" id="3.40.640.10:FF:000059">
    <property type="entry name" value="Serine palmitoyl CoA transferase subunit LcbA"/>
    <property type="match status" value="1"/>
</dbReference>
<feature type="transmembrane region" description="Helical" evidence="12">
    <location>
        <begin position="558"/>
        <end position="578"/>
    </location>
</feature>
<feature type="transmembrane region" description="Helical" evidence="12">
    <location>
        <begin position="598"/>
        <end position="618"/>
    </location>
</feature>
<keyword evidence="8 12" id="KW-0472">Membrane</keyword>
<dbReference type="GO" id="GO:0005886">
    <property type="term" value="C:plasma membrane"/>
    <property type="evidence" value="ECO:0007669"/>
    <property type="project" value="TreeGrafter"/>
</dbReference>
<dbReference type="Pfam" id="PF14288">
    <property type="entry name" value="FKS1_dom1"/>
    <property type="match status" value="1"/>
</dbReference>
<dbReference type="InterPro" id="IPR003440">
    <property type="entry name" value="Glyco_trans_48_dom"/>
</dbReference>
<comment type="caution">
    <text evidence="14">The sequence shown here is derived from an EMBL/GenBank/DDBJ whole genome shotgun (WGS) entry which is preliminary data.</text>
</comment>
<dbReference type="PANTHER" id="PTHR12741">
    <property type="entry name" value="LYST-INTERACTING PROTEIN LIP5 DOPAMINE RESPONSIVE PROTEIN DRG-1"/>
    <property type="match status" value="1"/>
</dbReference>
<dbReference type="GO" id="GO:0000148">
    <property type="term" value="C:1,3-beta-D-glucan synthase complex"/>
    <property type="evidence" value="ECO:0007669"/>
    <property type="project" value="InterPro"/>
</dbReference>
<sequence>MSGQPPPGHAQGQGHPQGQYDDGYGQHQQGNTDSYYQDEQGQQYYDNHDGYGDHHGGGHPPHAGGDGYYDESGYYNADANNPYQQEGGYYEGQEHDGQYQDEYYNDQYYDQGGAAAGQHPQQKRRGDSEEDSETFSDFTMRSDMARATDMDYYGRGDERYNSYNESQMGGGRGYRPPSSQVSYAGNRSSGASTPNYGMDYNNVLPAGQRSREPYPAWTSDAQIPLSKEEVEDIFLDLTAKFGFQRDSMRNMYDHLMTLLDSRASRMTPNQALLSLHADYIGGDNANYRKWYFAAHLDLDDAVGFANMKLGKGSRKTRKARSAAKKKAAADPKDEAQTLEQMEGDNSLEAAEYRWKTRMNRMSQHDRVRQIALYLLCWGEANQTRFMPECLCFIFKCADDYLNSPACQNLVEPVEEFTYLNDIITPLYQYCRDQGYEIDEGKYVRRERDHNKIIGYDDCNQLFWYPEGIELIVLEDKTRLVDFPPAERFLKLKEIKWNKVFFKTYKETRSWGHMVVNFHRIWVIHITSFWFYTAKNAPTLLVKNYEQEKNNLPPASAQWSFVAIGGGIATLIMIVATILEWTYVPRRWAGAQHLTKRLLFLLVVFALNVGPSVYIFVIPDTQETKIALILGIVQFIIAMITFFFFSVMPLGGLFGSYLTKNTRQYVASQTFTASYPRLTGNDMWMSYGLWVVVFVAKLAESYVFLTLSFRDPIRFLASMKISTCQGDTILQLYLCPHQPKILLGLMFVTDLCLFFLDTFMWYIIMNAIYSVARSFYLGVSIWTPWRNIFSRLPKRIYSKVLATTDMEIKYKPKVLISQIWNAIVISMYREHLLAIDHVQKLLYHQVPSEQEGKRTLRAPTFFVSQEDHSFKTEFFPAQSEAERRISFFAQSLSTPIPEPLPVDNMPTFTVMIPHYSEKILLSLREIIREDEPYSRVTLLEYLKQLHPHEWDCFVKDTKILADETSQFNGDYEKNEKDTAKSKIDDLPFYCIGFKSAAPEYTLRTRIWASLRSQTLYRTISGFMNYSRAIKLLYRVENPEVVQMFGGNSDKLERELERMARRKFKLCVSMQRYAKFKKEEMENTEFLLRAYPDLQISYLDEEAPLAEGEEPRLYSCLIDGHSEIMEDGMRRPKFRVQLSGNPILGDGKSDNQNHAIIFYRGEYIQLIDANQDNYLEECLKIRSVLAEFEEMTTDNVSPYTPGVSNPKVNPVAILGAREYIFSENIGILGDVAAGKEQTFGTLFARTLAAIGGKLHYGHPDFLNATFMTTRGGVSKAQKGLHLNEDIYAGMTALLRGGRIKHCEYYQCGKGRDLGFGSILNFTTKIGTGMGEQMLSREYYYLGTQLPLDRFLSFYYAHPGFHLNNMFIMMSVQLFMLCLINLGALRNQTILCNYNPNVPITDPLFPTGCANLTPILDWIYRCIISILIVFVISFVPLVVQELTERGVWRAATRLGKQFCSLSPFFEVFVCQIYANAVQEDLSFGGARYIGTGRGFATARIPFGVLFSRFAGPSIYVGARSLMMLLFATVTVWQPALSYFWISLLAMCASPFIYNPHQFAWNDFFIDYRDFLRWLSRGNSRSHSSSWIAYCRLSRTRVTGYKRKILGDPSSKMSGDVARASFGNLFVGEIVAPLLMVAVTLIPYIFINSQVGVLSERNEGKTIKPTASLLRVGIVAVAPIAVNMGVLAAMFGMACCMGPVLSMCCKKFGSVLAAIAHAVSVIMLIVSFEVMFFLSGFVFAKALLGMIASTAIQRFIYKLIISLALTREMKTDTSNIAFWTGKWYSMGWHSISQPAREFLCKITELGMFAGDFILGHVLLFIMFPVIAIPQVDKAHSVMLFWLRPSRQIRPPIYSMKQTKLRRRRVWRYAVLYFAMLIIALALVVGPILVGKTILSDSLISSIPMDLFQPYGQDNNDTRNRTETGSISASGGAAATSRILWAFFNVFVISMLLCVNLADEESHVLVKISEIGILFAARSHLRETIMPPAHCMSFFRNAKDEMEFQDAQKFVVRSIQEITDRFQKVPGSAMLIRYIRSSYQDDPVRSAIELVLVIFFVRYLLSPSYKTHTGTFVKLSEEEIDDLVDEWTPEPLVAPQTSFEREEEAKLPVIVGPTGPKSKLSNGRTVTNLASYNFYNFVGNEQVKEKAIQTLRTYGVGPCGPPQFYGTQDVHMKTEADIASCLGTQGCIVYAHAFSTISSVIPAFCKRGDIIVADRASNYSIRKGLQICRSTIRYYEHNDMEDLERVLQKVVKDQAKKPLTRRFIVTEGLSETVGDCVDLPKLVELKHRYKFRLMLDETWSFGVLGRTGRGLTEAQNVDASQVDMLIGSLAGPLCSGGGFCAGSTDVVEHQRISAASYTFSAALPAMLATTASETLNILQMNPDILVQCRENIKAMRAQLDPRSDWVKCTSAVDNPVMILVLKGDVVNSRRLSTEEQERILQECVDETLLNNVLITRLKSMPVGPGATGKDGDWKLQPALKVCITTGLSKKEIEKAGIVIRHAITKVMTRKTSSKLALPVAGGRCRNDPAADMIPLPVPDVDSDTDTAADIVADAYAAVVVAAVTIFEV</sequence>
<evidence type="ECO:0000256" key="2">
    <source>
        <dbReference type="ARBA" id="ARBA00009040"/>
    </source>
</evidence>
<feature type="transmembrane region" description="Helical" evidence="12">
    <location>
        <begin position="1663"/>
        <end position="1692"/>
    </location>
</feature>
<feature type="transmembrane region" description="Helical" evidence="12">
    <location>
        <begin position="1728"/>
        <end position="1748"/>
    </location>
</feature>
<comment type="catalytic activity">
    <reaction evidence="10">
        <text>[(1-&gt;3)-beta-D-glucosyl](n) + UDP-alpha-D-glucose = [(1-&gt;3)-beta-D-glucosyl](n+1) + UDP + H(+)</text>
        <dbReference type="Rhea" id="RHEA:21476"/>
        <dbReference type="Rhea" id="RHEA-COMP:11146"/>
        <dbReference type="Rhea" id="RHEA-COMP:14303"/>
        <dbReference type="ChEBI" id="CHEBI:15378"/>
        <dbReference type="ChEBI" id="CHEBI:37671"/>
        <dbReference type="ChEBI" id="CHEBI:58223"/>
        <dbReference type="ChEBI" id="CHEBI:58885"/>
        <dbReference type="EC" id="2.4.1.34"/>
    </reaction>
</comment>
<dbReference type="Pfam" id="PF23605">
    <property type="entry name" value="FKS1_dom2"/>
    <property type="match status" value="1"/>
</dbReference>
<dbReference type="SMART" id="SM01205">
    <property type="entry name" value="FKS1_dom1"/>
    <property type="match status" value="1"/>
</dbReference>
<feature type="transmembrane region" description="Helical" evidence="12">
    <location>
        <begin position="1704"/>
        <end position="1722"/>
    </location>
</feature>
<evidence type="ECO:0000259" key="13">
    <source>
        <dbReference type="SMART" id="SM01205"/>
    </source>
</evidence>
<accession>A0A9N9PH21</accession>
<keyword evidence="7 12" id="KW-1133">Transmembrane helix</keyword>
<evidence type="ECO:0000256" key="3">
    <source>
        <dbReference type="ARBA" id="ARBA00012589"/>
    </source>
</evidence>
<dbReference type="EC" id="2.4.1.34" evidence="3"/>
<evidence type="ECO:0000313" key="15">
    <source>
        <dbReference type="Proteomes" id="UP000696280"/>
    </source>
</evidence>
<dbReference type="InterPro" id="IPR015424">
    <property type="entry name" value="PyrdxlP-dep_Trfase"/>
</dbReference>
<dbReference type="Pfam" id="PF00155">
    <property type="entry name" value="Aminotran_1_2"/>
    <property type="match status" value="1"/>
</dbReference>
<evidence type="ECO:0000256" key="1">
    <source>
        <dbReference type="ARBA" id="ARBA00004141"/>
    </source>
</evidence>
<dbReference type="InterPro" id="IPR004839">
    <property type="entry name" value="Aminotransferase_I/II_large"/>
</dbReference>
<feature type="transmembrane region" description="Helical" evidence="12">
    <location>
        <begin position="769"/>
        <end position="788"/>
    </location>
</feature>
<feature type="region of interest" description="Disordered" evidence="11">
    <location>
        <begin position="154"/>
        <end position="210"/>
    </location>
</feature>
<protein>
    <recommendedName>
        <fullName evidence="3">1,3-beta-glucan synthase</fullName>
        <ecNumber evidence="3">2.4.1.34</ecNumber>
    </recommendedName>
    <alternativeName>
        <fullName evidence="9">1,3-beta-D-glucan-UDP glucosyltransferase</fullName>
    </alternativeName>
</protein>
<keyword evidence="6 12" id="KW-0812">Transmembrane</keyword>
<reference evidence="14" key="1">
    <citation type="submission" date="2021-07" db="EMBL/GenBank/DDBJ databases">
        <authorList>
            <person name="Durling M."/>
        </authorList>
    </citation>
    <scope>NUCLEOTIDE SEQUENCE</scope>
</reference>
<keyword evidence="4" id="KW-0328">Glycosyltransferase</keyword>
<evidence type="ECO:0000256" key="11">
    <source>
        <dbReference type="SAM" id="MobiDB-lite"/>
    </source>
</evidence>
<keyword evidence="15" id="KW-1185">Reference proteome</keyword>
<evidence type="ECO:0000256" key="4">
    <source>
        <dbReference type="ARBA" id="ARBA00022676"/>
    </source>
</evidence>
<dbReference type="GO" id="GO:0003843">
    <property type="term" value="F:1,3-beta-D-glucan synthase activity"/>
    <property type="evidence" value="ECO:0007669"/>
    <property type="project" value="UniProtKB-EC"/>
</dbReference>
<dbReference type="GO" id="GO:0006075">
    <property type="term" value="P:(1-&gt;3)-beta-D-glucan biosynthetic process"/>
    <property type="evidence" value="ECO:0007669"/>
    <property type="project" value="InterPro"/>
</dbReference>
<feature type="compositionally biased region" description="Low complexity" evidence="11">
    <location>
        <begin position="9"/>
        <end position="45"/>
    </location>
</feature>
<evidence type="ECO:0000256" key="8">
    <source>
        <dbReference type="ARBA" id="ARBA00023136"/>
    </source>
</evidence>
<evidence type="ECO:0000256" key="6">
    <source>
        <dbReference type="ARBA" id="ARBA00022692"/>
    </source>
</evidence>
<dbReference type="OrthoDB" id="1880850at2759"/>
<evidence type="ECO:0000313" key="14">
    <source>
        <dbReference type="EMBL" id="CAG8952519.1"/>
    </source>
</evidence>
<feature type="region of interest" description="Disordered" evidence="11">
    <location>
        <begin position="1"/>
        <end position="141"/>
    </location>
</feature>
<feature type="transmembrane region" description="Helical" evidence="12">
    <location>
        <begin position="1363"/>
        <end position="1382"/>
    </location>
</feature>
<dbReference type="Pfam" id="PF02364">
    <property type="entry name" value="Glucan_synthase"/>
    <property type="match status" value="1"/>
</dbReference>
<dbReference type="InterPro" id="IPR026899">
    <property type="entry name" value="FKS1-like_dom1"/>
</dbReference>
<evidence type="ECO:0000256" key="10">
    <source>
        <dbReference type="ARBA" id="ARBA00047777"/>
    </source>
</evidence>
<feature type="transmembrane region" description="Helical" evidence="12">
    <location>
        <begin position="1532"/>
        <end position="1550"/>
    </location>
</feature>
<feature type="compositionally biased region" description="Basic residues" evidence="11">
    <location>
        <begin position="315"/>
        <end position="326"/>
    </location>
</feature>
<evidence type="ECO:0000256" key="7">
    <source>
        <dbReference type="ARBA" id="ARBA00022989"/>
    </source>
</evidence>
<dbReference type="Gene3D" id="3.90.1150.10">
    <property type="entry name" value="Aspartate Aminotransferase, domain 1"/>
    <property type="match status" value="1"/>
</dbReference>
<feature type="transmembrane region" description="Helical" evidence="12">
    <location>
        <begin position="1506"/>
        <end position="1526"/>
    </location>
</feature>
<feature type="compositionally biased region" description="Polar residues" evidence="11">
    <location>
        <begin position="177"/>
        <end position="195"/>
    </location>
</feature>
<gene>
    <name evidence="14" type="ORF">HYFRA_00009623</name>
</gene>
<evidence type="ECO:0000256" key="5">
    <source>
        <dbReference type="ARBA" id="ARBA00022679"/>
    </source>
</evidence>
<evidence type="ECO:0000256" key="12">
    <source>
        <dbReference type="SAM" id="Phobius"/>
    </source>
</evidence>
<dbReference type="EMBL" id="CAJVRL010000046">
    <property type="protein sequence ID" value="CAG8952519.1"/>
    <property type="molecule type" value="Genomic_DNA"/>
</dbReference>
<dbReference type="InterPro" id="IPR015422">
    <property type="entry name" value="PyrdxlP-dep_Trfase_small"/>
</dbReference>
<feature type="compositionally biased region" description="Basic and acidic residues" evidence="11">
    <location>
        <begin position="46"/>
        <end position="56"/>
    </location>
</feature>
<feature type="transmembrane region" description="Helical" evidence="12">
    <location>
        <begin position="740"/>
        <end position="763"/>
    </location>
</feature>
<feature type="compositionally biased region" description="Low complexity" evidence="11">
    <location>
        <begin position="100"/>
        <end position="117"/>
    </location>
</feature>
<organism evidence="14 15">
    <name type="scientific">Hymenoscyphus fraxineus</name>
    <dbReference type="NCBI Taxonomy" id="746836"/>
    <lineage>
        <taxon>Eukaryota</taxon>
        <taxon>Fungi</taxon>
        <taxon>Dikarya</taxon>
        <taxon>Ascomycota</taxon>
        <taxon>Pezizomycotina</taxon>
        <taxon>Leotiomycetes</taxon>
        <taxon>Helotiales</taxon>
        <taxon>Helotiaceae</taxon>
        <taxon>Hymenoscyphus</taxon>
    </lineage>
</organism>
<dbReference type="SUPFAM" id="SSF53383">
    <property type="entry name" value="PLP-dependent transferases"/>
    <property type="match status" value="1"/>
</dbReference>
<feature type="transmembrane region" description="Helical" evidence="12">
    <location>
        <begin position="1861"/>
        <end position="1885"/>
    </location>
</feature>
<feature type="transmembrane region" description="Helical" evidence="12">
    <location>
        <begin position="1618"/>
        <end position="1643"/>
    </location>
</feature>
<dbReference type="GO" id="GO:0051278">
    <property type="term" value="P:fungal-type cell wall polysaccharide biosynthetic process"/>
    <property type="evidence" value="ECO:0007669"/>
    <property type="project" value="TreeGrafter"/>
</dbReference>
<dbReference type="PANTHER" id="PTHR12741:SF48">
    <property type="entry name" value="1,3-BETA-GLUCAN SYNTHASE COMPONENT FKS1-RELATED"/>
    <property type="match status" value="1"/>
</dbReference>
<proteinExistence type="inferred from homology"/>
<feature type="region of interest" description="Disordered" evidence="11">
    <location>
        <begin position="315"/>
        <end position="342"/>
    </location>
</feature>